<reference evidence="2" key="1">
    <citation type="journal article" date="2015" name="Nature">
        <title>Complex archaea that bridge the gap between prokaryotes and eukaryotes.</title>
        <authorList>
            <person name="Spang A."/>
            <person name="Saw J.H."/>
            <person name="Jorgensen S.L."/>
            <person name="Zaremba-Niedzwiedzka K."/>
            <person name="Martijn J."/>
            <person name="Lind A.E."/>
            <person name="van Eijk R."/>
            <person name="Schleper C."/>
            <person name="Guy L."/>
            <person name="Ettema T.J."/>
        </authorList>
    </citation>
    <scope>NUCLEOTIDE SEQUENCE</scope>
</reference>
<feature type="transmembrane region" description="Helical" evidence="1">
    <location>
        <begin position="79"/>
        <end position="97"/>
    </location>
</feature>
<feature type="transmembrane region" description="Helical" evidence="1">
    <location>
        <begin position="103"/>
        <end position="123"/>
    </location>
</feature>
<feature type="transmembrane region" description="Helical" evidence="1">
    <location>
        <begin position="38"/>
        <end position="59"/>
    </location>
</feature>
<name>A0A0F9NPH8_9ZZZZ</name>
<comment type="caution">
    <text evidence="2">The sequence shown here is derived from an EMBL/GenBank/DDBJ whole genome shotgun (WGS) entry which is preliminary data.</text>
</comment>
<feature type="transmembrane region" description="Helical" evidence="1">
    <location>
        <begin position="130"/>
        <end position="150"/>
    </location>
</feature>
<evidence type="ECO:0000256" key="1">
    <source>
        <dbReference type="SAM" id="Phobius"/>
    </source>
</evidence>
<accession>A0A0F9NPH8</accession>
<keyword evidence="1" id="KW-0472">Membrane</keyword>
<feature type="transmembrane region" description="Helical" evidence="1">
    <location>
        <begin position="170"/>
        <end position="193"/>
    </location>
</feature>
<feature type="transmembrane region" description="Helical" evidence="1">
    <location>
        <begin position="205"/>
        <end position="226"/>
    </location>
</feature>
<keyword evidence="1" id="KW-1133">Transmembrane helix</keyword>
<proteinExistence type="predicted"/>
<organism evidence="2">
    <name type="scientific">marine sediment metagenome</name>
    <dbReference type="NCBI Taxonomy" id="412755"/>
    <lineage>
        <taxon>unclassified sequences</taxon>
        <taxon>metagenomes</taxon>
        <taxon>ecological metagenomes</taxon>
    </lineage>
</organism>
<dbReference type="EMBL" id="LAZR01007754">
    <property type="protein sequence ID" value="KKM83172.1"/>
    <property type="molecule type" value="Genomic_DNA"/>
</dbReference>
<protein>
    <submittedName>
        <fullName evidence="2">Uncharacterized protein</fullName>
    </submittedName>
</protein>
<dbReference type="AlphaFoldDB" id="A0A0F9NPH8"/>
<evidence type="ECO:0000313" key="2">
    <source>
        <dbReference type="EMBL" id="KKM83172.1"/>
    </source>
</evidence>
<feature type="transmembrane region" description="Helical" evidence="1">
    <location>
        <begin position="9"/>
        <end position="26"/>
    </location>
</feature>
<feature type="transmembrane region" description="Helical" evidence="1">
    <location>
        <begin position="246"/>
        <end position="268"/>
    </location>
</feature>
<gene>
    <name evidence="2" type="ORF">LCGC14_1312070</name>
</gene>
<keyword evidence="1" id="KW-0812">Transmembrane</keyword>
<sequence>MTEATTRRLFYWTFLAFSLLTFTLPIRRPIMDSELEGLSYLLKTMPYAAIGAMIMIYYLTRYPKVIVFVWTDILTATRVWNPIVLIIMPVFLVMFIAQVPGGWWTWSTLALHISTVILLANILRSHLRPTVAFLIAGSIVTLGAGSWELLYQVSMFVIYYEPQGASSEGLIFVIAFLSPMIFGGLAVMLQTSFRSVSYPPYLNKLSLAFFGLTIMGVIGWYLSGFWVDVLYDVETSELFHQEGLNYWSMLSYKVSKVTLGLGLIFLYLPRKVNNAQQI</sequence>